<name>A0A164CHE8_9MYCO</name>
<dbReference type="RefSeq" id="WP_075509773.1">
    <property type="nucleotide sequence ID" value="NZ_CP089224.1"/>
</dbReference>
<dbReference type="Gene3D" id="1.10.287.850">
    <property type="entry name" value="HP0062-like domain"/>
    <property type="match status" value="1"/>
</dbReference>
<protein>
    <submittedName>
        <fullName evidence="2">PE family protein</fullName>
    </submittedName>
</protein>
<gene>
    <name evidence="2" type="ORF">A4G28_12375</name>
</gene>
<dbReference type="InterPro" id="IPR000084">
    <property type="entry name" value="PE-PGRS_N"/>
</dbReference>
<evidence type="ECO:0000313" key="3">
    <source>
        <dbReference type="Proteomes" id="UP000077342"/>
    </source>
</evidence>
<reference evidence="3" key="1">
    <citation type="submission" date="2016-04" db="EMBL/GenBank/DDBJ databases">
        <authorList>
            <person name="Strapagiel D."/>
            <person name="Borowka P."/>
            <person name="Marciniak B."/>
            <person name="Bakula Z."/>
            <person name="Van Ingen J."/>
            <person name="Safianowska A."/>
            <person name="Dziadek J."/>
            <person name="Jagielski T."/>
        </authorList>
    </citation>
    <scope>NUCLEOTIDE SEQUENCE [LARGE SCALE GENOMIC DNA]</scope>
    <source>
        <strain evidence="3">1010001458</strain>
    </source>
</reference>
<organism evidence="2 3">
    <name type="scientific">Mycobacterium ostraviense</name>
    <dbReference type="NCBI Taxonomy" id="2738409"/>
    <lineage>
        <taxon>Bacteria</taxon>
        <taxon>Bacillati</taxon>
        <taxon>Actinomycetota</taxon>
        <taxon>Actinomycetes</taxon>
        <taxon>Mycobacteriales</taxon>
        <taxon>Mycobacteriaceae</taxon>
        <taxon>Mycobacterium</taxon>
    </lineage>
</organism>
<dbReference type="Pfam" id="PF00934">
    <property type="entry name" value="PE"/>
    <property type="match status" value="1"/>
</dbReference>
<accession>A0A164CHE8</accession>
<comment type="caution">
    <text evidence="2">The sequence shown here is derived from an EMBL/GenBank/DDBJ whole genome shotgun (WGS) entry which is preliminary data.</text>
</comment>
<dbReference type="Proteomes" id="UP000077342">
    <property type="component" value="Unassembled WGS sequence"/>
</dbReference>
<dbReference type="SUPFAM" id="SSF140459">
    <property type="entry name" value="PE/PPE dimer-like"/>
    <property type="match status" value="1"/>
</dbReference>
<evidence type="ECO:0000313" key="2">
    <source>
        <dbReference type="EMBL" id="KZS64719.1"/>
    </source>
</evidence>
<dbReference type="InterPro" id="IPR038332">
    <property type="entry name" value="PPE_sf"/>
</dbReference>
<dbReference type="EMBL" id="LWCI01000077">
    <property type="protein sequence ID" value="KZS64719.1"/>
    <property type="molecule type" value="Genomic_DNA"/>
</dbReference>
<evidence type="ECO:0000259" key="1">
    <source>
        <dbReference type="Pfam" id="PF00934"/>
    </source>
</evidence>
<proteinExistence type="predicted"/>
<sequence length="111" mass="10910">MQSMSIDPAAADIGAQVADNASQGLQAGATASTPLTSLLPAGADEVSAQAVAAFTAEAASLLALNQAAQEELRRAGEAFADIARMYTDADAAAATSLTGVGLLPGFRMAAG</sequence>
<feature type="domain" description="PE" evidence="1">
    <location>
        <begin position="4"/>
        <end position="93"/>
    </location>
</feature>
<dbReference type="AlphaFoldDB" id="A0A164CHE8"/>
<keyword evidence="3" id="KW-1185">Reference proteome</keyword>